<accession>A0A1Y1Q7S3</accession>
<proteinExistence type="predicted"/>
<sequence length="180" mass="20072">MKRYEIEHLIRAAGAITQSNEIIVIGSQSILGSYPEAPAALLQSREADLIPVQYPERTDLIDGVLGELSPFDETFGYYADGVDKTTAILPEGWESRLIRIANTNTNNVVGLFLEPHDLMTSKLYAGREKDVDFVATAIHSGIVDPNLIKERINKVPGQDAMRDTVLARLERLLWPVRLTR</sequence>
<dbReference type="STRING" id="1123401.GCA_000621325_00032"/>
<dbReference type="eggNOG" id="ENOG5032VDB">
    <property type="taxonomic scope" value="Bacteria"/>
</dbReference>
<evidence type="ECO:0000313" key="2">
    <source>
        <dbReference type="EMBL" id="OQW98803.1"/>
    </source>
</evidence>
<dbReference type="InterPro" id="IPR045792">
    <property type="entry name" value="DUF6036"/>
</dbReference>
<name>A0A1Y1Q7S3_9GAMM</name>
<dbReference type="AlphaFoldDB" id="A0A1Y1Q7S3"/>
<evidence type="ECO:0000313" key="3">
    <source>
        <dbReference type="Proteomes" id="UP000192491"/>
    </source>
</evidence>
<evidence type="ECO:0000259" key="1">
    <source>
        <dbReference type="Pfam" id="PF19502"/>
    </source>
</evidence>
<feature type="domain" description="DUF6036" evidence="1">
    <location>
        <begin position="15"/>
        <end position="152"/>
    </location>
</feature>
<gene>
    <name evidence="2" type="ORF">BWK73_51770</name>
</gene>
<organism evidence="2 3">
    <name type="scientific">Thiothrix lacustris</name>
    <dbReference type="NCBI Taxonomy" id="525917"/>
    <lineage>
        <taxon>Bacteria</taxon>
        <taxon>Pseudomonadati</taxon>
        <taxon>Pseudomonadota</taxon>
        <taxon>Gammaproteobacteria</taxon>
        <taxon>Thiotrichales</taxon>
        <taxon>Thiotrichaceae</taxon>
        <taxon>Thiothrix</taxon>
    </lineage>
</organism>
<dbReference type="Pfam" id="PF19502">
    <property type="entry name" value="DUF6036"/>
    <property type="match status" value="1"/>
</dbReference>
<reference evidence="2 3" key="1">
    <citation type="submission" date="2017-01" db="EMBL/GenBank/DDBJ databases">
        <title>Novel large sulfur bacteria in the metagenomes of groundwater-fed chemosynthetic microbial mats in the Lake Huron basin.</title>
        <authorList>
            <person name="Sharrar A.M."/>
            <person name="Flood B.E."/>
            <person name="Bailey J.V."/>
            <person name="Jones D.S."/>
            <person name="Biddanda B."/>
            <person name="Ruberg S.A."/>
            <person name="Marcus D.N."/>
            <person name="Dick G.J."/>
        </authorList>
    </citation>
    <scope>NUCLEOTIDE SEQUENCE [LARGE SCALE GENOMIC DNA]</scope>
    <source>
        <strain evidence="2">A8</strain>
    </source>
</reference>
<dbReference type="Proteomes" id="UP000192491">
    <property type="component" value="Unassembled WGS sequence"/>
</dbReference>
<protein>
    <recommendedName>
        <fullName evidence="1">DUF6036 domain-containing protein</fullName>
    </recommendedName>
</protein>
<dbReference type="EMBL" id="MTEJ01000734">
    <property type="protein sequence ID" value="OQW98803.1"/>
    <property type="molecule type" value="Genomic_DNA"/>
</dbReference>
<comment type="caution">
    <text evidence="2">The sequence shown here is derived from an EMBL/GenBank/DDBJ whole genome shotgun (WGS) entry which is preliminary data.</text>
</comment>